<dbReference type="GO" id="GO:0009279">
    <property type="term" value="C:cell outer membrane"/>
    <property type="evidence" value="ECO:0007669"/>
    <property type="project" value="TreeGrafter"/>
</dbReference>
<dbReference type="RefSeq" id="WP_153714484.1">
    <property type="nucleotide sequence ID" value="NZ_CP045871.1"/>
</dbReference>
<dbReference type="InterPro" id="IPR052037">
    <property type="entry name" value="LPS_export_LptA"/>
</dbReference>
<feature type="signal peptide" evidence="4">
    <location>
        <begin position="1"/>
        <end position="18"/>
    </location>
</feature>
<dbReference type="InterPro" id="IPR005653">
    <property type="entry name" value="OstA-like_N"/>
</dbReference>
<keyword evidence="1 4" id="KW-0813">Transport</keyword>
<organism evidence="6 7">
    <name type="scientific">Litorivicinus lipolyticus</name>
    <dbReference type="NCBI Taxonomy" id="418701"/>
    <lineage>
        <taxon>Bacteria</taxon>
        <taxon>Pseudomonadati</taxon>
        <taxon>Pseudomonadota</taxon>
        <taxon>Gammaproteobacteria</taxon>
        <taxon>Oceanospirillales</taxon>
        <taxon>Litorivicinaceae</taxon>
        <taxon>Litorivicinus</taxon>
    </lineage>
</organism>
<dbReference type="InterPro" id="IPR014340">
    <property type="entry name" value="LptA"/>
</dbReference>
<dbReference type="GO" id="GO:0043165">
    <property type="term" value="P:Gram-negative-bacterium-type cell outer membrane assembly"/>
    <property type="evidence" value="ECO:0007669"/>
    <property type="project" value="UniProtKB-UniRule"/>
</dbReference>
<name>A0A5Q2QF45_9GAMM</name>
<evidence type="ECO:0000256" key="3">
    <source>
        <dbReference type="ARBA" id="ARBA00022764"/>
    </source>
</evidence>
<evidence type="ECO:0000256" key="1">
    <source>
        <dbReference type="ARBA" id="ARBA00022448"/>
    </source>
</evidence>
<dbReference type="HAMAP" id="MF_01914">
    <property type="entry name" value="LPS_assembly_LptA"/>
    <property type="match status" value="1"/>
</dbReference>
<comment type="function">
    <text evidence="4">Involved in the assembly of lipopolysaccharide (LPS). Required for the translocation of LPS from the inner membrane to the outer membrane. May form a bridge between the inner membrane and the outer membrane, via interactions with LptC and LptD, thereby facilitating LPS transfer across the periplasm.</text>
</comment>
<dbReference type="PANTHER" id="PTHR36504:SF1">
    <property type="entry name" value="LIPOPOLYSACCHARIDE EXPORT SYSTEM PROTEIN LPTA"/>
    <property type="match status" value="1"/>
</dbReference>
<evidence type="ECO:0000259" key="5">
    <source>
        <dbReference type="Pfam" id="PF03968"/>
    </source>
</evidence>
<dbReference type="AlphaFoldDB" id="A0A5Q2QF45"/>
<dbReference type="NCBIfam" id="TIGR03002">
    <property type="entry name" value="outer_YhbN_LptA"/>
    <property type="match status" value="1"/>
</dbReference>
<dbReference type="GO" id="GO:0017089">
    <property type="term" value="F:glycolipid transfer activity"/>
    <property type="evidence" value="ECO:0007669"/>
    <property type="project" value="TreeGrafter"/>
</dbReference>
<protein>
    <recommendedName>
        <fullName evidence="4">Lipopolysaccharide export system protein LptA</fullName>
    </recommendedName>
</protein>
<comment type="subunit">
    <text evidence="4">Component of the lipopolysaccharide transport and assembly complex.</text>
</comment>
<dbReference type="OrthoDB" id="9795964at2"/>
<keyword evidence="7" id="KW-1185">Reference proteome</keyword>
<evidence type="ECO:0000313" key="6">
    <source>
        <dbReference type="EMBL" id="QGG80981.1"/>
    </source>
</evidence>
<dbReference type="Gene3D" id="2.60.450.10">
    <property type="entry name" value="Lipopolysaccharide (LPS) transport protein A like domain"/>
    <property type="match status" value="1"/>
</dbReference>
<dbReference type="GO" id="GO:0030288">
    <property type="term" value="C:outer membrane-bounded periplasmic space"/>
    <property type="evidence" value="ECO:0007669"/>
    <property type="project" value="TreeGrafter"/>
</dbReference>
<dbReference type="KEGG" id="llp:GH975_10535"/>
<accession>A0A5Q2QF45</accession>
<keyword evidence="3 4" id="KW-0574">Periplasm</keyword>
<dbReference type="EMBL" id="CP045871">
    <property type="protein sequence ID" value="QGG80981.1"/>
    <property type="molecule type" value="Genomic_DNA"/>
</dbReference>
<comment type="subcellular location">
    <subcellularLocation>
        <location evidence="4">Periplasm</location>
    </subcellularLocation>
</comment>
<proteinExistence type="inferred from homology"/>
<evidence type="ECO:0000256" key="4">
    <source>
        <dbReference type="HAMAP-Rule" id="MF_01914"/>
    </source>
</evidence>
<feature type="domain" description="Organic solvent tolerance-like N-terminal" evidence="5">
    <location>
        <begin position="29"/>
        <end position="138"/>
    </location>
</feature>
<reference evidence="6 7" key="1">
    <citation type="submission" date="2019-11" db="EMBL/GenBank/DDBJ databases">
        <authorList>
            <person name="Khan S.A."/>
            <person name="Jeon C.O."/>
            <person name="Chun B.H."/>
        </authorList>
    </citation>
    <scope>NUCLEOTIDE SEQUENCE [LARGE SCALE GENOMIC DNA]</scope>
    <source>
        <strain evidence="6 7">IMCC 1097</strain>
    </source>
</reference>
<sequence length="160" mass="16763" precursor="true">MARSLIALLLTLSTAAAALPEDRDLPITVNADNASFDERAGRAVYTGNVILTQGALRIEAARLTAKLINGQVDSMTATGSPAIFADTPNVEQGPVKGIASTIDWTLTDQIMVLTGDAELTQSTNTVIGESVIYRQAKGTLEASSQGSGERVQMTLTPNNS</sequence>
<dbReference type="PANTHER" id="PTHR36504">
    <property type="entry name" value="LIPOPOLYSACCHARIDE EXPORT SYSTEM PROTEIN LPTA"/>
    <property type="match status" value="1"/>
</dbReference>
<dbReference type="GO" id="GO:0015920">
    <property type="term" value="P:lipopolysaccharide transport"/>
    <property type="evidence" value="ECO:0007669"/>
    <property type="project" value="UniProtKB-UniRule"/>
</dbReference>
<dbReference type="GO" id="GO:0001530">
    <property type="term" value="F:lipopolysaccharide binding"/>
    <property type="evidence" value="ECO:0007669"/>
    <property type="project" value="InterPro"/>
</dbReference>
<dbReference type="Pfam" id="PF03968">
    <property type="entry name" value="LptD_N"/>
    <property type="match status" value="1"/>
</dbReference>
<keyword evidence="2 4" id="KW-0732">Signal</keyword>
<evidence type="ECO:0000313" key="7">
    <source>
        <dbReference type="Proteomes" id="UP000388235"/>
    </source>
</evidence>
<feature type="chain" id="PRO_5024516580" description="Lipopolysaccharide export system protein LptA" evidence="4">
    <location>
        <begin position="19"/>
        <end position="160"/>
    </location>
</feature>
<dbReference type="Proteomes" id="UP000388235">
    <property type="component" value="Chromosome"/>
</dbReference>
<evidence type="ECO:0000256" key="2">
    <source>
        <dbReference type="ARBA" id="ARBA00022729"/>
    </source>
</evidence>
<comment type="similarity">
    <text evidence="4">Belongs to the LptA family.</text>
</comment>
<gene>
    <name evidence="4 6" type="primary">lptA</name>
    <name evidence="6" type="ORF">GH975_10535</name>
</gene>